<evidence type="ECO:0000313" key="3">
    <source>
        <dbReference type="Proteomes" id="UP000290608"/>
    </source>
</evidence>
<feature type="transmembrane region" description="Helical" evidence="1">
    <location>
        <begin position="7"/>
        <end position="28"/>
    </location>
</feature>
<protein>
    <submittedName>
        <fullName evidence="2">Uncharacterized protein</fullName>
    </submittedName>
</protein>
<evidence type="ECO:0000256" key="1">
    <source>
        <dbReference type="SAM" id="Phobius"/>
    </source>
</evidence>
<gene>
    <name evidence="2" type="ORF">DSL99_1165</name>
</gene>
<feature type="transmembrane region" description="Helical" evidence="1">
    <location>
        <begin position="67"/>
        <end position="86"/>
    </location>
</feature>
<proteinExistence type="predicted"/>
<comment type="caution">
    <text evidence="2">The sequence shown here is derived from an EMBL/GenBank/DDBJ whole genome shotgun (WGS) entry which is preliminary data.</text>
</comment>
<dbReference type="Proteomes" id="UP000290608">
    <property type="component" value="Unassembled WGS sequence"/>
</dbReference>
<organism evidence="2 3">
    <name type="scientific">Leeuwenhoekiella marinoflava</name>
    <dbReference type="NCBI Taxonomy" id="988"/>
    <lineage>
        <taxon>Bacteria</taxon>
        <taxon>Pseudomonadati</taxon>
        <taxon>Bacteroidota</taxon>
        <taxon>Flavobacteriia</taxon>
        <taxon>Flavobacteriales</taxon>
        <taxon>Flavobacteriaceae</taxon>
        <taxon>Leeuwenhoekiella</taxon>
    </lineage>
</organism>
<name>A0A4Q0PP51_9FLAO</name>
<keyword evidence="1" id="KW-1133">Transmembrane helix</keyword>
<feature type="transmembrane region" description="Helical" evidence="1">
    <location>
        <begin position="34"/>
        <end position="55"/>
    </location>
</feature>
<keyword evidence="1" id="KW-0472">Membrane</keyword>
<sequence>MIITRGWGILGLLIPIAGILLGITFYGVDGNATLSILAYSLIGSGSITTLLGIVLQKKSLKKHDLYFLPLSIWGFIWIVAGVIVWISI</sequence>
<keyword evidence="1" id="KW-0812">Transmembrane</keyword>
<evidence type="ECO:0000313" key="2">
    <source>
        <dbReference type="EMBL" id="RXG32359.1"/>
    </source>
</evidence>
<reference evidence="2 3" key="1">
    <citation type="submission" date="2018-07" db="EMBL/GenBank/DDBJ databases">
        <title>Leeuwenhoekiella genomics.</title>
        <authorList>
            <person name="Tahon G."/>
            <person name="Willems A."/>
        </authorList>
    </citation>
    <scope>NUCLEOTIDE SEQUENCE [LARGE SCALE GENOMIC DNA]</scope>
    <source>
        <strain evidence="2 3">LMG 1345</strain>
    </source>
</reference>
<dbReference type="AlphaFoldDB" id="A0A4Q0PP51"/>
<dbReference type="EMBL" id="QOVL01000004">
    <property type="protein sequence ID" value="RXG32359.1"/>
    <property type="molecule type" value="Genomic_DNA"/>
</dbReference>
<dbReference type="RefSeq" id="WP_073097799.1">
    <property type="nucleotide sequence ID" value="NZ_QOVL01000004.1"/>
</dbReference>
<accession>A0A4Q0PP51</accession>